<sequence length="128" mass="14399">MKGNIEERRSLRTRKETDGEGIVCWPPERVHKSDTGDMCSKNRHSNQVPVLPREGQNVVMVNIEIYAFVNPDSGNQSACAFGNFHDDKYHEHRGNEIELLLGRSFLGLRLNDAQCMPSSITIQNGNSS</sequence>
<proteinExistence type="predicted"/>
<name>A0ACA9KVU7_9GLOM</name>
<gene>
    <name evidence="1" type="ORF">ACOLOM_LOCUS2496</name>
</gene>
<keyword evidence="2" id="KW-1185">Reference proteome</keyword>
<organism evidence="1 2">
    <name type="scientific">Acaulospora colombiana</name>
    <dbReference type="NCBI Taxonomy" id="27376"/>
    <lineage>
        <taxon>Eukaryota</taxon>
        <taxon>Fungi</taxon>
        <taxon>Fungi incertae sedis</taxon>
        <taxon>Mucoromycota</taxon>
        <taxon>Glomeromycotina</taxon>
        <taxon>Glomeromycetes</taxon>
        <taxon>Diversisporales</taxon>
        <taxon>Acaulosporaceae</taxon>
        <taxon>Acaulospora</taxon>
    </lineage>
</organism>
<dbReference type="Proteomes" id="UP000789525">
    <property type="component" value="Unassembled WGS sequence"/>
</dbReference>
<accession>A0ACA9KVU7</accession>
<evidence type="ECO:0000313" key="2">
    <source>
        <dbReference type="Proteomes" id="UP000789525"/>
    </source>
</evidence>
<comment type="caution">
    <text evidence="1">The sequence shown here is derived from an EMBL/GenBank/DDBJ whole genome shotgun (WGS) entry which is preliminary data.</text>
</comment>
<reference evidence="1" key="1">
    <citation type="submission" date="2021-06" db="EMBL/GenBank/DDBJ databases">
        <authorList>
            <person name="Kallberg Y."/>
            <person name="Tangrot J."/>
            <person name="Rosling A."/>
        </authorList>
    </citation>
    <scope>NUCLEOTIDE SEQUENCE</scope>
    <source>
        <strain evidence="1">CL356</strain>
    </source>
</reference>
<evidence type="ECO:0000313" key="1">
    <source>
        <dbReference type="EMBL" id="CAG8493941.1"/>
    </source>
</evidence>
<protein>
    <submittedName>
        <fullName evidence="1">15712_t:CDS:1</fullName>
    </submittedName>
</protein>
<dbReference type="EMBL" id="CAJVPT010003290">
    <property type="protein sequence ID" value="CAG8493941.1"/>
    <property type="molecule type" value="Genomic_DNA"/>
</dbReference>